<dbReference type="AlphaFoldDB" id="A0A0Q0Z9M1"/>
<keyword evidence="6" id="KW-0406">Ion transport</keyword>
<evidence type="ECO:0000256" key="2">
    <source>
        <dbReference type="ARBA" id="ARBA00022448"/>
    </source>
</evidence>
<dbReference type="RefSeq" id="WP_055177787.1">
    <property type="nucleotide sequence ID" value="NZ_JAUSQY010000001.1"/>
</dbReference>
<dbReference type="InterPro" id="IPR027417">
    <property type="entry name" value="P-loop_NTPase"/>
</dbReference>
<dbReference type="EC" id="3.6.3.33" evidence="10"/>
<dbReference type="InterPro" id="IPR051535">
    <property type="entry name" value="Siderophore_ABC-ATPase"/>
</dbReference>
<feature type="domain" description="AAA+ ATPase" evidence="9">
    <location>
        <begin position="42"/>
        <end position="229"/>
    </location>
</feature>
<dbReference type="GO" id="GO:0006302">
    <property type="term" value="P:double-strand break repair"/>
    <property type="evidence" value="ECO:0007669"/>
    <property type="project" value="InterPro"/>
</dbReference>
<dbReference type="STRING" id="1544413.Clow_01261"/>
<keyword evidence="7" id="KW-0472">Membrane</keyword>
<dbReference type="InterPro" id="IPR003593">
    <property type="entry name" value="AAA+_ATPase"/>
</dbReference>
<proteinExistence type="predicted"/>
<evidence type="ECO:0000259" key="9">
    <source>
        <dbReference type="SMART" id="SM00382"/>
    </source>
</evidence>
<dbReference type="PANTHER" id="PTHR42771:SF2">
    <property type="entry name" value="IRON(3+)-HYDROXAMATE IMPORT ATP-BINDING PROTEIN FHUC"/>
    <property type="match status" value="1"/>
</dbReference>
<dbReference type="GO" id="GO:0005886">
    <property type="term" value="C:plasma membrane"/>
    <property type="evidence" value="ECO:0007669"/>
    <property type="project" value="UniProtKB-SubCell"/>
</dbReference>
<dbReference type="PATRIC" id="fig|1544413.3.peg.1269"/>
<accession>A0A0Q0Z9M1</accession>
<dbReference type="SUPFAM" id="SSF52540">
    <property type="entry name" value="P-loop containing nucleoside triphosphate hydrolases"/>
    <property type="match status" value="1"/>
</dbReference>
<dbReference type="Pfam" id="PF13476">
    <property type="entry name" value="AAA_23"/>
    <property type="match status" value="1"/>
</dbReference>
<reference evidence="10 11" key="1">
    <citation type="submission" date="2015-10" db="EMBL/GenBank/DDBJ databases">
        <title>Corynebacteirum lowii and Corynebacterium oculi species nova, derived from human clinical disease and and emended description of Corynebacterium mastiditis.</title>
        <authorList>
            <person name="Bernard K."/>
            <person name="Pacheco A.L."/>
            <person name="Mcdougall C."/>
            <person name="Burtx T."/>
            <person name="Weibe D."/>
            <person name="Tyler S."/>
            <person name="Olson A.B."/>
            <person name="Cnockaert M."/>
            <person name="Eguchi H."/>
            <person name="Kuwahara T."/>
            <person name="Nakayama-Imaohji H."/>
            <person name="Boudewijins M."/>
            <person name="Van Hoecke F."/>
            <person name="Bernier A.-M."/>
            <person name="Vandamme P."/>
        </authorList>
    </citation>
    <scope>NUCLEOTIDE SEQUENCE [LARGE SCALE GENOMIC DNA]</scope>
    <source>
        <strain evidence="10 11">NML 130206</strain>
    </source>
</reference>
<keyword evidence="3" id="KW-1003">Cell membrane</keyword>
<evidence type="ECO:0000256" key="3">
    <source>
        <dbReference type="ARBA" id="ARBA00022475"/>
    </source>
</evidence>
<dbReference type="OrthoDB" id="9784297at2"/>
<keyword evidence="10" id="KW-0378">Hydrolase</keyword>
<dbReference type="Proteomes" id="UP000050488">
    <property type="component" value="Unassembled WGS sequence"/>
</dbReference>
<dbReference type="GO" id="GO:0016887">
    <property type="term" value="F:ATP hydrolysis activity"/>
    <property type="evidence" value="ECO:0007669"/>
    <property type="project" value="InterPro"/>
</dbReference>
<evidence type="ECO:0000256" key="8">
    <source>
        <dbReference type="SAM" id="MobiDB-lite"/>
    </source>
</evidence>
<organism evidence="10 11">
    <name type="scientific">Corynebacterium lowii</name>
    <dbReference type="NCBI Taxonomy" id="1544413"/>
    <lineage>
        <taxon>Bacteria</taxon>
        <taxon>Bacillati</taxon>
        <taxon>Actinomycetota</taxon>
        <taxon>Actinomycetes</taxon>
        <taxon>Mycobacteriales</taxon>
        <taxon>Corynebacteriaceae</taxon>
        <taxon>Corynebacterium</taxon>
    </lineage>
</organism>
<dbReference type="EMBL" id="LKEV01000003">
    <property type="protein sequence ID" value="KQB86341.1"/>
    <property type="molecule type" value="Genomic_DNA"/>
</dbReference>
<evidence type="ECO:0000313" key="10">
    <source>
        <dbReference type="EMBL" id="KQB86341.1"/>
    </source>
</evidence>
<comment type="subcellular location">
    <subcellularLocation>
        <location evidence="1">Cell membrane</location>
        <topology evidence="1">Peripheral membrane protein</topology>
    </subcellularLocation>
</comment>
<comment type="caution">
    <text evidence="10">The sequence shown here is derived from an EMBL/GenBank/DDBJ whole genome shotgun (WGS) entry which is preliminary data.</text>
</comment>
<feature type="region of interest" description="Disordered" evidence="8">
    <location>
        <begin position="83"/>
        <end position="102"/>
    </location>
</feature>
<evidence type="ECO:0000256" key="4">
    <source>
        <dbReference type="ARBA" id="ARBA00022496"/>
    </source>
</evidence>
<dbReference type="SMART" id="SM00382">
    <property type="entry name" value="AAA"/>
    <property type="match status" value="1"/>
</dbReference>
<evidence type="ECO:0000256" key="6">
    <source>
        <dbReference type="ARBA" id="ARBA00023065"/>
    </source>
</evidence>
<evidence type="ECO:0000313" key="11">
    <source>
        <dbReference type="Proteomes" id="UP000050488"/>
    </source>
</evidence>
<keyword evidence="5" id="KW-0408">Iron</keyword>
<dbReference type="Pfam" id="PF13304">
    <property type="entry name" value="AAA_21"/>
    <property type="match status" value="1"/>
</dbReference>
<protein>
    <submittedName>
        <fullName evidence="10">Vitamin B12 import ATP-binding protein BtuD</fullName>
        <ecNumber evidence="10">3.6.3.33</ecNumber>
    </submittedName>
</protein>
<name>A0A0Q0Z9M1_9CORY</name>
<dbReference type="GO" id="GO:0005524">
    <property type="term" value="F:ATP binding"/>
    <property type="evidence" value="ECO:0007669"/>
    <property type="project" value="UniProtKB-KW"/>
</dbReference>
<keyword evidence="11" id="KW-1185">Reference proteome</keyword>
<keyword evidence="10" id="KW-0067">ATP-binding</keyword>
<evidence type="ECO:0000256" key="1">
    <source>
        <dbReference type="ARBA" id="ARBA00004202"/>
    </source>
</evidence>
<keyword evidence="10" id="KW-0547">Nucleotide-binding</keyword>
<keyword evidence="4" id="KW-0410">Iron transport</keyword>
<sequence>MNKLFVESFFLFPPHQRTHELPPWASEVPSIVAAQRRPLTFSSPATFITGENGMGKSTLIEAIAVACGFDIEGGPYGLRSKGTSPFDKGRGESPFHGTASVTRGPRSFEGYYLRAESHINVPENLIDYAPELQAYTTMSHGESVMAMIERYFHKDGLYILDEPESGLSTLRQMALMAELHALVQHGAQIIVATHSPILLSLPGAAIWEIIEAGLTPTALRETTAFRAMRDFFESPHEIAEFMAESMQNESTARG</sequence>
<evidence type="ECO:0000256" key="7">
    <source>
        <dbReference type="ARBA" id="ARBA00023136"/>
    </source>
</evidence>
<dbReference type="GO" id="GO:0006826">
    <property type="term" value="P:iron ion transport"/>
    <property type="evidence" value="ECO:0007669"/>
    <property type="project" value="UniProtKB-KW"/>
</dbReference>
<dbReference type="PANTHER" id="PTHR42771">
    <property type="entry name" value="IRON(3+)-HYDROXAMATE IMPORT ATP-BINDING PROTEIN FHUC"/>
    <property type="match status" value="1"/>
</dbReference>
<gene>
    <name evidence="10" type="primary">btuD_1</name>
    <name evidence="10" type="ORF">Clow_01261</name>
</gene>
<keyword evidence="2" id="KW-0813">Transport</keyword>
<dbReference type="Gene3D" id="3.40.50.300">
    <property type="entry name" value="P-loop containing nucleotide triphosphate hydrolases"/>
    <property type="match status" value="2"/>
</dbReference>
<dbReference type="InterPro" id="IPR003959">
    <property type="entry name" value="ATPase_AAA_core"/>
</dbReference>
<dbReference type="InterPro" id="IPR038729">
    <property type="entry name" value="Rad50/SbcC_AAA"/>
</dbReference>
<evidence type="ECO:0000256" key="5">
    <source>
        <dbReference type="ARBA" id="ARBA00023004"/>
    </source>
</evidence>